<dbReference type="RefSeq" id="WP_021590351.1">
    <property type="nucleotide sequence ID" value="NZ_AWEY01000035.1"/>
</dbReference>
<dbReference type="NCBIfam" id="TIGR04057">
    <property type="entry name" value="SusC_RagA_signa"/>
    <property type="match status" value="1"/>
</dbReference>
<evidence type="ECO:0000313" key="9">
    <source>
        <dbReference type="EMBL" id="ERK38698.1"/>
    </source>
</evidence>
<dbReference type="Proteomes" id="UP000016648">
    <property type="component" value="Unassembled WGS sequence"/>
</dbReference>
<evidence type="ECO:0000256" key="3">
    <source>
        <dbReference type="ARBA" id="ARBA00022452"/>
    </source>
</evidence>
<dbReference type="InterPro" id="IPR039426">
    <property type="entry name" value="TonB-dep_rcpt-like"/>
</dbReference>
<comment type="subcellular location">
    <subcellularLocation>
        <location evidence="1 7">Cell outer membrane</location>
        <topology evidence="1 7">Multi-pass membrane protein</topology>
    </subcellularLocation>
</comment>
<dbReference type="Pfam" id="PF13715">
    <property type="entry name" value="CarbopepD_reg_2"/>
    <property type="match status" value="1"/>
</dbReference>
<evidence type="ECO:0000259" key="8">
    <source>
        <dbReference type="Pfam" id="PF07715"/>
    </source>
</evidence>
<dbReference type="PATRIC" id="fig|1115809.3.peg.1989"/>
<dbReference type="AlphaFoldDB" id="U2QBK6"/>
<dbReference type="GO" id="GO:0009279">
    <property type="term" value="C:cell outer membrane"/>
    <property type="evidence" value="ECO:0007669"/>
    <property type="project" value="UniProtKB-SubCell"/>
</dbReference>
<dbReference type="NCBIfam" id="TIGR04056">
    <property type="entry name" value="OMP_RagA_SusC"/>
    <property type="match status" value="1"/>
</dbReference>
<evidence type="ECO:0000256" key="1">
    <source>
        <dbReference type="ARBA" id="ARBA00004571"/>
    </source>
</evidence>
<accession>U2QBK6</accession>
<comment type="similarity">
    <text evidence="7">Belongs to the TonB-dependent receptor family.</text>
</comment>
<dbReference type="Gene3D" id="2.40.170.20">
    <property type="entry name" value="TonB-dependent receptor, beta-barrel domain"/>
    <property type="match status" value="1"/>
</dbReference>
<dbReference type="SUPFAM" id="SSF56935">
    <property type="entry name" value="Porins"/>
    <property type="match status" value="1"/>
</dbReference>
<feature type="domain" description="TonB-dependent receptor plug" evidence="8">
    <location>
        <begin position="150"/>
        <end position="274"/>
    </location>
</feature>
<dbReference type="InterPro" id="IPR023997">
    <property type="entry name" value="TonB-dep_OMP_SusC/RagA_CS"/>
</dbReference>
<gene>
    <name evidence="9" type="ORF">HMPREF9135_1803</name>
</gene>
<keyword evidence="6 7" id="KW-0998">Cell outer membrane</keyword>
<keyword evidence="10" id="KW-1185">Reference proteome</keyword>
<dbReference type="InterPro" id="IPR037066">
    <property type="entry name" value="Plug_dom_sf"/>
</dbReference>
<evidence type="ECO:0000256" key="4">
    <source>
        <dbReference type="ARBA" id="ARBA00022692"/>
    </source>
</evidence>
<dbReference type="FunFam" id="2.60.40.1120:FF:000003">
    <property type="entry name" value="Outer membrane protein Omp121"/>
    <property type="match status" value="1"/>
</dbReference>
<evidence type="ECO:0000256" key="2">
    <source>
        <dbReference type="ARBA" id="ARBA00022448"/>
    </source>
</evidence>
<dbReference type="InterPro" id="IPR012910">
    <property type="entry name" value="Plug_dom"/>
</dbReference>
<evidence type="ECO:0000256" key="5">
    <source>
        <dbReference type="ARBA" id="ARBA00023136"/>
    </source>
</evidence>
<name>U2QBK6_9BACT</name>
<dbReference type="InterPro" id="IPR008969">
    <property type="entry name" value="CarboxyPept-like_regulatory"/>
</dbReference>
<dbReference type="SUPFAM" id="SSF49464">
    <property type="entry name" value="Carboxypeptidase regulatory domain-like"/>
    <property type="match status" value="1"/>
</dbReference>
<dbReference type="InterPro" id="IPR036942">
    <property type="entry name" value="Beta-barrel_TonB_sf"/>
</dbReference>
<dbReference type="Gene3D" id="2.170.130.10">
    <property type="entry name" value="TonB-dependent receptor, plug domain"/>
    <property type="match status" value="1"/>
</dbReference>
<keyword evidence="5 7" id="KW-0472">Membrane</keyword>
<comment type="caution">
    <text evidence="9">The sequence shown here is derived from an EMBL/GenBank/DDBJ whole genome shotgun (WGS) entry which is preliminary data.</text>
</comment>
<dbReference type="Gene3D" id="2.60.40.1120">
    <property type="entry name" value="Carboxypeptidase-like, regulatory domain"/>
    <property type="match status" value="1"/>
</dbReference>
<proteinExistence type="inferred from homology"/>
<keyword evidence="4 7" id="KW-0812">Transmembrane</keyword>
<dbReference type="Pfam" id="PF07715">
    <property type="entry name" value="Plug"/>
    <property type="match status" value="1"/>
</dbReference>
<dbReference type="EMBL" id="AWEY01000035">
    <property type="protein sequence ID" value="ERK38698.1"/>
    <property type="molecule type" value="Genomic_DNA"/>
</dbReference>
<reference evidence="9 10" key="1">
    <citation type="submission" date="2013-08" db="EMBL/GenBank/DDBJ databases">
        <authorList>
            <person name="Durkin A.S."/>
            <person name="Haft D.R."/>
            <person name="McCorrison J."/>
            <person name="Torralba M."/>
            <person name="Gillis M."/>
            <person name="Haft D.H."/>
            <person name="Methe B."/>
            <person name="Sutton G."/>
            <person name="Nelson K.E."/>
        </authorList>
    </citation>
    <scope>NUCLEOTIDE SEQUENCE [LARGE SCALE GENOMIC DNA]</scope>
    <source>
        <strain evidence="9 10">F0067</strain>
    </source>
</reference>
<dbReference type="PROSITE" id="PS52016">
    <property type="entry name" value="TONB_DEPENDENT_REC_3"/>
    <property type="match status" value="1"/>
</dbReference>
<keyword evidence="3 7" id="KW-1134">Transmembrane beta strand</keyword>
<evidence type="ECO:0000256" key="6">
    <source>
        <dbReference type="ARBA" id="ARBA00023237"/>
    </source>
</evidence>
<keyword evidence="2 7" id="KW-0813">Transport</keyword>
<protein>
    <submittedName>
        <fullName evidence="9">TonB-linked outer membrane protein, SusC/RagA family</fullName>
    </submittedName>
</protein>
<dbReference type="InterPro" id="IPR023996">
    <property type="entry name" value="TonB-dep_OMP_SusC/RagA"/>
</dbReference>
<evidence type="ECO:0000313" key="10">
    <source>
        <dbReference type="Proteomes" id="UP000016648"/>
    </source>
</evidence>
<sequence>MKKSKLTYLERFQSWHCPLPANTKVLALAFGFLVSGSVCVSASAAVSPESNVAQQKSTAIRGVVTDASGEPLVGVTVAAVGTKKATVTDVNGKFSIDVAAGSKLKISYIGYTAQEVAASSRGEMNIVLKEDSKSIDEVVVTALGIRREKKALGYAIQEVKGDQLVAARENNLANALTGQVSGLQIIRSSNGPAGSSKIQLRGSSSVTGTNQPLIVVDGVPLDNFTGTGNNDFWNPGTDMGNGLADINSEDIASLSVLKGASAAALYGSRAGNGVILITTKKGSKSKGLGITISSSLSIEGLFLTPDRQTTFGQGSEGIHNPTSGSNWGPEIAGQKYTDWAGKEQNMQYFDNVKNFFKTGVNLVESAAFSQQFNKTSVYVSGTRMDDGSKIPGAKYNRTNLMSRIFTNFGNDDRWSLDAKIQYIRSYAKNRPISGANVNNYFYNMFAMPISLDIRQFKQAVNPENGNMYWWEKGNGQNPYWSKDYNTNEDTRNRFLLNFALKYQFTDWLSAEAKAGSDMYFTESETKLYAGSPSSKTGKYSFGEQKFYENNFSLLLTAQKDNVIGKFGGVVTLGGNLMERKSTGLSNSLKELIAPNLFWLKNGKNSDLTVSPSYSHRKTNSVYGSLSINYDGWAFLEGTFRNDWSSTLNKDNRSYFYPSVSASWVVSDMLNKMDNPLPKWFSYAKARVSFAQVGNDLDPYQLYNTYSIGSIPYTEGVGASMGSTLYDSNVRSELISSWEAGLEIRFLNNRLGLDVAWYKSNARRQLLNLPMNSLSGYEQRKINAGDIQNSGFEIMLNANPVLTRDFRWDTQVNFSNNKNKIIKFTDGIEEYILGGYDNMKIIAKAGGNYGEIWGTTYLRVTDEKSPDYGKLLLNANGLPQADPKVKKIGDQQADCLLGWTNTFTYKNFALSFMIDGRFGGHIFSGSNMLLQKNGVAAVTAPGGKREKLVVDGVIADGKGGYTANTKEITQQQYWAAVTGAGNLGIGEANLYSATNVRLRNISLSYSFKPKNMLLQQVKLGVSCNNVLMLKSHLHGVDPESVFATNTNATGFEYAAPPTSRTFIFNVSLGF</sequence>
<organism evidence="9 10">
    <name type="scientific">Segatella baroniae F0067</name>
    <dbReference type="NCBI Taxonomy" id="1115809"/>
    <lineage>
        <taxon>Bacteria</taxon>
        <taxon>Pseudomonadati</taxon>
        <taxon>Bacteroidota</taxon>
        <taxon>Bacteroidia</taxon>
        <taxon>Bacteroidales</taxon>
        <taxon>Prevotellaceae</taxon>
        <taxon>Segatella</taxon>
    </lineage>
</organism>
<evidence type="ECO:0000256" key="7">
    <source>
        <dbReference type="PROSITE-ProRule" id="PRU01360"/>
    </source>
</evidence>